<sequence>MHTEIAQGHCLICGSYGRLSWDHVPPQGSMTITKVEQVHLTEVMGVDPIPVKGVKSPNGSKFKTICKACNSNHLGANDQEVARVYKDLTALVTHHFAYASNHLNYVTIPFDAVRFCRAMIGHVLSATSVNECKRVPVDTPYFTPLQKFVMGDDAAIENTHDLYCWFFPHRHHLSAKMFACLNEGNLCTISVLSFFPLAFSITEKNKGIYPSGATKVELTDHRLYVDLSSGHFPYSGFPFIDLSGNQMLAMASSQAIVSYPIKD</sequence>
<protein>
    <submittedName>
        <fullName evidence="1">Metal-binding protein</fullName>
    </submittedName>
</protein>
<organism evidence="1 2">
    <name type="scientific">Pseudomonas asiatica</name>
    <dbReference type="NCBI Taxonomy" id="2219225"/>
    <lineage>
        <taxon>Bacteria</taxon>
        <taxon>Pseudomonadati</taxon>
        <taxon>Pseudomonadota</taxon>
        <taxon>Gammaproteobacteria</taxon>
        <taxon>Pseudomonadales</taxon>
        <taxon>Pseudomonadaceae</taxon>
        <taxon>Pseudomonas</taxon>
    </lineage>
</organism>
<dbReference type="RefSeq" id="WP_322491023.1">
    <property type="nucleotide sequence ID" value="NZ_JAXUBM010000006.1"/>
</dbReference>
<accession>A0ABU5KVW2</accession>
<name>A0ABU5KVW2_9PSED</name>
<reference evidence="1 2" key="1">
    <citation type="submission" date="2023-11" db="EMBL/GenBank/DDBJ databases">
        <title>Draft genomes analysis of Pseudomonas asiatica isolated from milk, feces and farm soil of cows suffering from clinical mastitis.</title>
        <authorList>
            <person name="Rahman T."/>
            <person name="Das Z.C."/>
            <person name="Hoque M.N."/>
        </authorList>
    </citation>
    <scope>NUCLEOTIDE SEQUENCE [LARGE SCALE GENOMIC DNA]</scope>
    <source>
        <strain evidence="1 2">2F2</strain>
    </source>
</reference>
<keyword evidence="2" id="KW-1185">Reference proteome</keyword>
<proteinExistence type="predicted"/>
<evidence type="ECO:0000313" key="2">
    <source>
        <dbReference type="Proteomes" id="UP001292116"/>
    </source>
</evidence>
<evidence type="ECO:0000313" key="1">
    <source>
        <dbReference type="EMBL" id="MDZ5738066.1"/>
    </source>
</evidence>
<dbReference type="Proteomes" id="UP001292116">
    <property type="component" value="Unassembled WGS sequence"/>
</dbReference>
<dbReference type="EMBL" id="JAXUBM010000006">
    <property type="protein sequence ID" value="MDZ5738066.1"/>
    <property type="molecule type" value="Genomic_DNA"/>
</dbReference>
<gene>
    <name evidence="1" type="ORF">SOW75_07685</name>
</gene>
<comment type="caution">
    <text evidence="1">The sequence shown here is derived from an EMBL/GenBank/DDBJ whole genome shotgun (WGS) entry which is preliminary data.</text>
</comment>